<name>A0AAV8DBE9_9POAL</name>
<gene>
    <name evidence="3" type="ORF">LUZ62_075629</name>
</gene>
<reference evidence="3" key="1">
    <citation type="submission" date="2022-08" db="EMBL/GenBank/DDBJ databases">
        <authorList>
            <person name="Marques A."/>
        </authorList>
    </citation>
    <scope>NUCLEOTIDE SEQUENCE</scope>
    <source>
        <strain evidence="3">RhyPub2mFocal</strain>
        <tissue evidence="3">Leaves</tissue>
    </source>
</reference>
<keyword evidence="4" id="KW-1185">Reference proteome</keyword>
<comment type="caution">
    <text evidence="3">The sequence shown here is derived from an EMBL/GenBank/DDBJ whole genome shotgun (WGS) entry which is preliminary data.</text>
</comment>
<dbReference type="InterPro" id="IPR050942">
    <property type="entry name" value="F-box_BR-signaling"/>
</dbReference>
<dbReference type="InterPro" id="IPR001810">
    <property type="entry name" value="F-box_dom"/>
</dbReference>
<dbReference type="Pfam" id="PF03478">
    <property type="entry name" value="Beta-prop_KIB1-4"/>
    <property type="match status" value="1"/>
</dbReference>
<evidence type="ECO:0000313" key="4">
    <source>
        <dbReference type="Proteomes" id="UP001140206"/>
    </source>
</evidence>
<dbReference type="SUPFAM" id="SSF81383">
    <property type="entry name" value="F-box domain"/>
    <property type="match status" value="1"/>
</dbReference>
<organism evidence="3 4">
    <name type="scientific">Rhynchospora pubera</name>
    <dbReference type="NCBI Taxonomy" id="906938"/>
    <lineage>
        <taxon>Eukaryota</taxon>
        <taxon>Viridiplantae</taxon>
        <taxon>Streptophyta</taxon>
        <taxon>Embryophyta</taxon>
        <taxon>Tracheophyta</taxon>
        <taxon>Spermatophyta</taxon>
        <taxon>Magnoliopsida</taxon>
        <taxon>Liliopsida</taxon>
        <taxon>Poales</taxon>
        <taxon>Cyperaceae</taxon>
        <taxon>Cyperoideae</taxon>
        <taxon>Rhynchosporeae</taxon>
        <taxon>Rhynchospora</taxon>
    </lineage>
</organism>
<protein>
    <submittedName>
        <fullName evidence="3">F-box protein</fullName>
    </submittedName>
</protein>
<feature type="domain" description="KIB1-4 beta-propeller" evidence="2">
    <location>
        <begin position="81"/>
        <end position="341"/>
    </location>
</feature>
<feature type="domain" description="F-box" evidence="1">
    <location>
        <begin position="22"/>
        <end position="53"/>
    </location>
</feature>
<dbReference type="Pfam" id="PF00646">
    <property type="entry name" value="F-box"/>
    <property type="match status" value="1"/>
</dbReference>
<proteinExistence type="predicted"/>
<dbReference type="AlphaFoldDB" id="A0AAV8DBE9"/>
<evidence type="ECO:0000259" key="1">
    <source>
        <dbReference type="Pfam" id="PF00646"/>
    </source>
</evidence>
<evidence type="ECO:0000259" key="2">
    <source>
        <dbReference type="Pfam" id="PF03478"/>
    </source>
</evidence>
<dbReference type="InterPro" id="IPR036047">
    <property type="entry name" value="F-box-like_dom_sf"/>
</dbReference>
<dbReference type="PANTHER" id="PTHR44259:SF114">
    <property type="entry name" value="OS06G0707300 PROTEIN"/>
    <property type="match status" value="1"/>
</dbReference>
<accession>A0AAV8DBE9</accession>
<dbReference type="PANTHER" id="PTHR44259">
    <property type="entry name" value="OS07G0183000 PROTEIN-RELATED"/>
    <property type="match status" value="1"/>
</dbReference>
<dbReference type="EMBL" id="JAMFTS010000004">
    <property type="protein sequence ID" value="KAJ4765254.1"/>
    <property type="molecule type" value="Genomic_DNA"/>
</dbReference>
<sequence length="393" mass="45395">MIHRSVMEENERELREQTKTGDLPPELFHHILKKIPDIGSFFRCRAVCKPWRFSTSLSDLGPQFPLLVKLNKGPASTDLEFYSIALDKVYTIPAPVCSGKRLVGQTAGGYMLACQLQKNNVINFSLVNPLINREVPLPDLRHQVYSVCQVSWICPSSFKCDDYIIITCNRWHKILAFCKPGDERWNIIGSMFNKRCFYLKGLLFMIELRTGVTKVMDIAYHQELYDIPPPKSEKSPRVIRFLVESCGDIFGVCHNSCNKRAEPQYDVYRLEFGNGEGHPSWVKVRSIGDRILFLDIHTGHGFCLSENNFGTNFVRGFISHIDNSFRSCDFAAFRRNSIYFIRFLGLKDGKVRKPGYVHAINIYDIENDQTFYINSPFNRHNFVTWFLPTLNHI</sequence>
<dbReference type="InterPro" id="IPR005174">
    <property type="entry name" value="KIB1-4_b-propeller"/>
</dbReference>
<dbReference type="Proteomes" id="UP001140206">
    <property type="component" value="Chromosome 4"/>
</dbReference>
<evidence type="ECO:0000313" key="3">
    <source>
        <dbReference type="EMBL" id="KAJ4765254.1"/>
    </source>
</evidence>